<name>A0AAN0JUX0_AMPQE</name>
<dbReference type="KEGG" id="aqu:109589023"/>
<protein>
    <submittedName>
        <fullName evidence="1">Uncharacterized protein</fullName>
    </submittedName>
</protein>
<dbReference type="AlphaFoldDB" id="A0AAN0JUX0"/>
<evidence type="ECO:0000313" key="2">
    <source>
        <dbReference type="Proteomes" id="UP000007879"/>
    </source>
</evidence>
<keyword evidence="2" id="KW-1185">Reference proteome</keyword>
<reference evidence="2" key="1">
    <citation type="journal article" date="2010" name="Nature">
        <title>The Amphimedon queenslandica genome and the evolution of animal complexity.</title>
        <authorList>
            <person name="Srivastava M."/>
            <person name="Simakov O."/>
            <person name="Chapman J."/>
            <person name="Fahey B."/>
            <person name="Gauthier M.E."/>
            <person name="Mitros T."/>
            <person name="Richards G.S."/>
            <person name="Conaco C."/>
            <person name="Dacre M."/>
            <person name="Hellsten U."/>
            <person name="Larroux C."/>
            <person name="Putnam N.H."/>
            <person name="Stanke M."/>
            <person name="Adamska M."/>
            <person name="Darling A."/>
            <person name="Degnan S.M."/>
            <person name="Oakley T.H."/>
            <person name="Plachetzki D.C."/>
            <person name="Zhai Y."/>
            <person name="Adamski M."/>
            <person name="Calcino A."/>
            <person name="Cummins S.F."/>
            <person name="Goodstein D.M."/>
            <person name="Harris C."/>
            <person name="Jackson D.J."/>
            <person name="Leys S.P."/>
            <person name="Shu S."/>
            <person name="Woodcroft B.J."/>
            <person name="Vervoort M."/>
            <person name="Kosik K.S."/>
            <person name="Manning G."/>
            <person name="Degnan B.M."/>
            <person name="Rokhsar D.S."/>
        </authorList>
    </citation>
    <scope>NUCLEOTIDE SEQUENCE [LARGE SCALE GENOMIC DNA]</scope>
</reference>
<organism evidence="1 2">
    <name type="scientific">Amphimedon queenslandica</name>
    <name type="common">Sponge</name>
    <dbReference type="NCBI Taxonomy" id="400682"/>
    <lineage>
        <taxon>Eukaryota</taxon>
        <taxon>Metazoa</taxon>
        <taxon>Porifera</taxon>
        <taxon>Demospongiae</taxon>
        <taxon>Heteroscleromorpha</taxon>
        <taxon>Haplosclerida</taxon>
        <taxon>Niphatidae</taxon>
        <taxon>Amphimedon</taxon>
    </lineage>
</organism>
<accession>A0AAN0JUX0</accession>
<reference evidence="1" key="2">
    <citation type="submission" date="2024-06" db="UniProtKB">
        <authorList>
            <consortium name="EnsemblMetazoa"/>
        </authorList>
    </citation>
    <scope>IDENTIFICATION</scope>
</reference>
<evidence type="ECO:0000313" key="1">
    <source>
        <dbReference type="EnsemblMetazoa" id="XP_019860703.1"/>
    </source>
</evidence>
<dbReference type="RefSeq" id="XP_019860703.1">
    <property type="nucleotide sequence ID" value="XM_020005144.1"/>
</dbReference>
<dbReference type="GeneID" id="109589023"/>
<dbReference type="Proteomes" id="UP000007879">
    <property type="component" value="Unassembled WGS sequence"/>
</dbReference>
<proteinExistence type="predicted"/>
<sequence length="271" mass="31157">MNADSLKVKKLILILRNLIRKRKKEGLPILERINLEGVTLITLKLLCGVISKRINSVPRSTLNPDEFRQEYEKVIQPIQTILLENEIVETLIDLLNYSKDDTTFQVLACLNVLLYPGNEEAQKKITSHVNQQDKNLFVRVYQILRKTQSTLNEAKMGQAMAQIAALIPAEDDHDSSLPINLVKKRKSSVFRRPTAAIERNDECYREPSGITSAIAQNVKAEFIDHRITMALNFLSWLCDGQQKDMQDILRDHKTFSVRLTILNQHLKFHEN</sequence>
<dbReference type="EnsemblMetazoa" id="XM_020005144.1">
    <property type="protein sequence ID" value="XP_019860703.1"/>
    <property type="gene ID" value="LOC109589023"/>
</dbReference>